<comment type="function">
    <text evidence="6">Catalyzes the reduction of dTDP-6-deoxy-L-lyxo-4-hexulose to yield dTDP-L-rhamnose.</text>
</comment>
<evidence type="ECO:0000313" key="8">
    <source>
        <dbReference type="EMBL" id="MFC5520582.1"/>
    </source>
</evidence>
<evidence type="ECO:0000256" key="4">
    <source>
        <dbReference type="ARBA" id="ARBA00017099"/>
    </source>
</evidence>
<dbReference type="CDD" id="cd05254">
    <property type="entry name" value="dTDP_HR_like_SDR_e"/>
    <property type="match status" value="1"/>
</dbReference>
<dbReference type="InterPro" id="IPR029903">
    <property type="entry name" value="RmlD-like-bd"/>
</dbReference>
<evidence type="ECO:0000259" key="7">
    <source>
        <dbReference type="Pfam" id="PF04321"/>
    </source>
</evidence>
<comment type="catalytic activity">
    <reaction evidence="5 6">
        <text>dTDP-beta-L-rhamnose + NADP(+) = dTDP-4-dehydro-beta-L-rhamnose + NADPH + H(+)</text>
        <dbReference type="Rhea" id="RHEA:21796"/>
        <dbReference type="ChEBI" id="CHEBI:15378"/>
        <dbReference type="ChEBI" id="CHEBI:57510"/>
        <dbReference type="ChEBI" id="CHEBI:57783"/>
        <dbReference type="ChEBI" id="CHEBI:58349"/>
        <dbReference type="ChEBI" id="CHEBI:62830"/>
        <dbReference type="EC" id="1.1.1.133"/>
    </reaction>
</comment>
<keyword evidence="6" id="KW-0560">Oxidoreductase</keyword>
<dbReference type="InterPro" id="IPR005913">
    <property type="entry name" value="dTDP_dehydrorham_reduct"/>
</dbReference>
<dbReference type="SUPFAM" id="SSF51735">
    <property type="entry name" value="NAD(P)-binding Rossmann-fold domains"/>
    <property type="match status" value="1"/>
</dbReference>
<gene>
    <name evidence="8" type="ORF">ACFPP7_06590</name>
</gene>
<dbReference type="Proteomes" id="UP001596084">
    <property type="component" value="Unassembled WGS sequence"/>
</dbReference>
<proteinExistence type="inferred from homology"/>
<feature type="domain" description="RmlD-like substrate binding" evidence="7">
    <location>
        <begin position="8"/>
        <end position="247"/>
    </location>
</feature>
<evidence type="ECO:0000256" key="6">
    <source>
        <dbReference type="RuleBase" id="RU364082"/>
    </source>
</evidence>
<name>A0ABW0Q8U7_9BURK</name>
<accession>A0ABW0Q8U7</accession>
<dbReference type="Pfam" id="PF04321">
    <property type="entry name" value="RmlD_sub_bind"/>
    <property type="match status" value="1"/>
</dbReference>
<organism evidence="8 9">
    <name type="scientific">Polaromonas jejuensis</name>
    <dbReference type="NCBI Taxonomy" id="457502"/>
    <lineage>
        <taxon>Bacteria</taxon>
        <taxon>Pseudomonadati</taxon>
        <taxon>Pseudomonadota</taxon>
        <taxon>Betaproteobacteria</taxon>
        <taxon>Burkholderiales</taxon>
        <taxon>Comamonadaceae</taxon>
        <taxon>Polaromonas</taxon>
    </lineage>
</organism>
<reference evidence="9" key="1">
    <citation type="journal article" date="2019" name="Int. J. Syst. Evol. Microbiol.">
        <title>The Global Catalogue of Microorganisms (GCM) 10K type strain sequencing project: providing services to taxonomists for standard genome sequencing and annotation.</title>
        <authorList>
            <consortium name="The Broad Institute Genomics Platform"/>
            <consortium name="The Broad Institute Genome Sequencing Center for Infectious Disease"/>
            <person name="Wu L."/>
            <person name="Ma J."/>
        </authorList>
    </citation>
    <scope>NUCLEOTIDE SEQUENCE [LARGE SCALE GENOMIC DNA]</scope>
    <source>
        <strain evidence="9">CGMCC 4.7277</strain>
    </source>
</reference>
<dbReference type="InterPro" id="IPR036291">
    <property type="entry name" value="NAD(P)-bd_dom_sf"/>
</dbReference>
<dbReference type="Gene3D" id="3.40.50.720">
    <property type="entry name" value="NAD(P)-binding Rossmann-like Domain"/>
    <property type="match status" value="1"/>
</dbReference>
<evidence type="ECO:0000256" key="2">
    <source>
        <dbReference type="ARBA" id="ARBA00010944"/>
    </source>
</evidence>
<protein>
    <recommendedName>
        <fullName evidence="4 6">dTDP-4-dehydrorhamnose reductase</fullName>
        <ecNumber evidence="3 6">1.1.1.133</ecNumber>
    </recommendedName>
</protein>
<comment type="cofactor">
    <cofactor evidence="6">
        <name>Mg(2+)</name>
        <dbReference type="ChEBI" id="CHEBI:18420"/>
    </cofactor>
    <text evidence="6">Binds 1 Mg(2+) ion per monomer.</text>
</comment>
<evidence type="ECO:0000256" key="5">
    <source>
        <dbReference type="ARBA" id="ARBA00048200"/>
    </source>
</evidence>
<evidence type="ECO:0000313" key="9">
    <source>
        <dbReference type="Proteomes" id="UP001596084"/>
    </source>
</evidence>
<dbReference type="EC" id="1.1.1.133" evidence="3 6"/>
<keyword evidence="6" id="KW-0521">NADP</keyword>
<dbReference type="PANTHER" id="PTHR10491">
    <property type="entry name" value="DTDP-4-DEHYDRORHAMNOSE REDUCTASE"/>
    <property type="match status" value="1"/>
</dbReference>
<sequence length="290" mass="32026">MTTSNKIRVLVLGVSGMLGNAVLRVFAQDESYSVVGSARSASVLRLLPPELREHVICGVDVENTDSLMRLFALARPNVVINCIGLIKQLAEADDPLAAIPINALLPHRLARLCDVAGARLIHMSTDCVFAGTRGMYREQDVSDAKDLYGRSKYLGEVDYPHAVTLRTSIIGHELSSSHGLIGWFLAQQGVVKGYTRAIFSGLPTVELARVMRDFVIPNPGLRGLYHVSAEPINKFELLKLVAQAYGKSIDITPDDKLEIDRSLDSSRFREITGYQPVTWPELVRRMHDFA</sequence>
<comment type="pathway">
    <text evidence="1 6">Carbohydrate biosynthesis; dTDP-L-rhamnose biosynthesis.</text>
</comment>
<evidence type="ECO:0000256" key="3">
    <source>
        <dbReference type="ARBA" id="ARBA00012929"/>
    </source>
</evidence>
<evidence type="ECO:0000256" key="1">
    <source>
        <dbReference type="ARBA" id="ARBA00004781"/>
    </source>
</evidence>
<comment type="similarity">
    <text evidence="2 6">Belongs to the dTDP-4-dehydrorhamnose reductase family.</text>
</comment>
<comment type="caution">
    <text evidence="8">The sequence shown here is derived from an EMBL/GenBank/DDBJ whole genome shotgun (WGS) entry which is preliminary data.</text>
</comment>
<dbReference type="PANTHER" id="PTHR10491:SF4">
    <property type="entry name" value="METHIONINE ADENOSYLTRANSFERASE 2 SUBUNIT BETA"/>
    <property type="match status" value="1"/>
</dbReference>
<keyword evidence="9" id="KW-1185">Reference proteome</keyword>
<dbReference type="RefSeq" id="WP_245660520.1">
    <property type="nucleotide sequence ID" value="NZ_JBHSMX010000011.1"/>
</dbReference>
<dbReference type="EMBL" id="JBHSMX010000011">
    <property type="protein sequence ID" value="MFC5520582.1"/>
    <property type="molecule type" value="Genomic_DNA"/>
</dbReference>